<proteinExistence type="predicted"/>
<sequence>LVLTFIGSSSFGNVVVFKGASADPNALYPNPSSPVVPGSLLLASRYGHLGVQRLAYDAKMSFGDVVDLTATIRSISSAYTFGTGLFKELLQNSDDAKATKQVLLLDWRTHPAQSLYDPILADKQGPALLAYNDGKLSDSDWTGIQTIYESSKLAKSSKIGKYGQGFRYCYHVTDTPQILSGDYLAILDPQNHVHPSGGVRLDIADAAINFQDQLSVFNCLVPEDQRGQSFDRTIFRLPLRTASSCIKDQTVDATQIEDLLHEFIRHQVSEVSLFLTHISCVEIREIRDDSNDGRRLSRTTVNRRHLDPPSGDGADTLHILHEQKLRAKAAIAFPLAHPSPSAPGLLFTYLPLPLQTGLPAHTHALFALTPDRQHLRNTEEIGLAKGFDRISIAWNHFLFEKLIPEIWARALPALVNDDSKNLFDVLPPQQQEHQTGDTLYWKHLPRDVLREVLVRDLPVWPLMQMDSGRPRALTSALFASSRDDEETLLSLAQAGFQLSDLPTAAYLQPDSMQLAALSDGGSEVDHILV</sequence>
<dbReference type="Proteomes" id="UP000298327">
    <property type="component" value="Unassembled WGS sequence"/>
</dbReference>
<dbReference type="SUPFAM" id="SSF55874">
    <property type="entry name" value="ATPase domain of HSP90 chaperone/DNA topoisomerase II/histidine kinase"/>
    <property type="match status" value="1"/>
</dbReference>
<dbReference type="STRING" id="205917.A0A4Y9XRQ5"/>
<evidence type="ECO:0000313" key="3">
    <source>
        <dbReference type="Proteomes" id="UP000298327"/>
    </source>
</evidence>
<dbReference type="Pfam" id="PF25794">
    <property type="entry name" value="SACS"/>
    <property type="match status" value="1"/>
</dbReference>
<dbReference type="PANTHER" id="PTHR15600:SF42">
    <property type="entry name" value="SACSIN"/>
    <property type="match status" value="1"/>
</dbReference>
<accession>A0A4Y9XRQ5</accession>
<dbReference type="EMBL" id="SEOQ01001307">
    <property type="protein sequence ID" value="TFY52432.1"/>
    <property type="molecule type" value="Genomic_DNA"/>
</dbReference>
<feature type="domain" description="Sacsin/Nov" evidence="1">
    <location>
        <begin position="67"/>
        <end position="292"/>
    </location>
</feature>
<feature type="non-terminal residue" evidence="2">
    <location>
        <position position="1"/>
    </location>
</feature>
<protein>
    <recommendedName>
        <fullName evidence="1">Sacsin/Nov domain-containing protein</fullName>
    </recommendedName>
</protein>
<dbReference type="OrthoDB" id="1262810at2759"/>
<dbReference type="NCBIfam" id="NF047352">
    <property type="entry name" value="P_loop_sacsin"/>
    <property type="match status" value="1"/>
</dbReference>
<organism evidence="2 3">
    <name type="scientific">Dentipellis fragilis</name>
    <dbReference type="NCBI Taxonomy" id="205917"/>
    <lineage>
        <taxon>Eukaryota</taxon>
        <taxon>Fungi</taxon>
        <taxon>Dikarya</taxon>
        <taxon>Basidiomycota</taxon>
        <taxon>Agaricomycotina</taxon>
        <taxon>Agaricomycetes</taxon>
        <taxon>Russulales</taxon>
        <taxon>Hericiaceae</taxon>
        <taxon>Dentipellis</taxon>
    </lineage>
</organism>
<dbReference type="GO" id="GO:0030544">
    <property type="term" value="F:Hsp70 protein binding"/>
    <property type="evidence" value="ECO:0007669"/>
    <property type="project" value="TreeGrafter"/>
</dbReference>
<dbReference type="PANTHER" id="PTHR15600">
    <property type="entry name" value="SACSIN"/>
    <property type="match status" value="1"/>
</dbReference>
<dbReference type="InterPro" id="IPR036890">
    <property type="entry name" value="HATPase_C_sf"/>
</dbReference>
<dbReference type="InterPro" id="IPR058210">
    <property type="entry name" value="SACS/Nov_dom"/>
</dbReference>
<reference evidence="2 3" key="1">
    <citation type="submission" date="2019-02" db="EMBL/GenBank/DDBJ databases">
        <title>Genome sequencing of the rare red list fungi Dentipellis fragilis.</title>
        <authorList>
            <person name="Buettner E."/>
            <person name="Kellner H."/>
        </authorList>
    </citation>
    <scope>NUCLEOTIDE SEQUENCE [LARGE SCALE GENOMIC DNA]</scope>
    <source>
        <strain evidence="2 3">DSM 105465</strain>
    </source>
</reference>
<dbReference type="InterPro" id="IPR052972">
    <property type="entry name" value="Sacsin_chaperone_reg"/>
</dbReference>
<evidence type="ECO:0000313" key="2">
    <source>
        <dbReference type="EMBL" id="TFY52432.1"/>
    </source>
</evidence>
<dbReference type="AlphaFoldDB" id="A0A4Y9XRQ5"/>
<name>A0A4Y9XRQ5_9AGAM</name>
<evidence type="ECO:0000259" key="1">
    <source>
        <dbReference type="Pfam" id="PF25794"/>
    </source>
</evidence>
<comment type="caution">
    <text evidence="2">The sequence shown here is derived from an EMBL/GenBank/DDBJ whole genome shotgun (WGS) entry which is preliminary data.</text>
</comment>
<keyword evidence="3" id="KW-1185">Reference proteome</keyword>
<gene>
    <name evidence="2" type="ORF">EVG20_g10551</name>
</gene>